<sequence length="476" mass="55583">MKSFYISFIMETLTTTQRYEKELKINNVDYKYVCTFKEEIFQLQIIKFNMFIYTKEFNYAFVQENDDNWKIFKDSNKIWNYLSFKREPKQIGLIEHKDSITIDLDWLLGEDEIPLKLTVVLMKENESSEIVIQEIGKTLFELKKKCLELKNENESMKKYFTYYNVNLYCKVKCLIYKDIFNARNEGIIKKVGNPAYNDTSYPNTNKLYSQSMIQYGAANENSGNGAEIIIPDGYNLLWVRILNDRWTHFNATFNDGNKENIGQFMDGFRLLNSISPKGISNDASYNHHTWFPIPVRRSGKIILTSGAKTNSHFWISGIAFGLNIWNIAYNSAPAYTHYINGGSGVTPHDNWNNDPLCYVAPKSIGILYIPVIPSKYDKLLYFVGHNNNWNENHITKLTVNDKVVDTFSDNYDNPISRHHNGKIYSRYYATLIPRELIPEDSFFLKVEFDMTDQITNGFYLRECGTHDNLNPFNIIQ</sequence>
<accession>A0ABM4CFU5</accession>
<proteinExistence type="predicted"/>
<dbReference type="GeneID" id="124811014"/>
<protein>
    <submittedName>
        <fullName evidence="2 3">Uncharacterized protein LOC124811014 isoform X2</fullName>
    </submittedName>
</protein>
<dbReference type="RefSeq" id="XP_065660593.1">
    <property type="nucleotide sequence ID" value="XM_065804521.1"/>
</dbReference>
<organism evidence="1 5">
    <name type="scientific">Hydra vulgaris</name>
    <name type="common">Hydra</name>
    <name type="synonym">Hydra attenuata</name>
    <dbReference type="NCBI Taxonomy" id="6087"/>
    <lineage>
        <taxon>Eukaryota</taxon>
        <taxon>Metazoa</taxon>
        <taxon>Cnidaria</taxon>
        <taxon>Hydrozoa</taxon>
        <taxon>Hydroidolina</taxon>
        <taxon>Anthoathecata</taxon>
        <taxon>Aplanulata</taxon>
        <taxon>Hydridae</taxon>
        <taxon>Hydra</taxon>
    </lineage>
</organism>
<evidence type="ECO:0000313" key="2">
    <source>
        <dbReference type="RefSeq" id="XP_065660592.1"/>
    </source>
</evidence>
<dbReference type="RefSeq" id="XP_065660594.1">
    <property type="nucleotide sequence ID" value="XM_065804522.1"/>
</dbReference>
<dbReference type="Proteomes" id="UP001652625">
    <property type="component" value="Chromosome 09"/>
</dbReference>
<gene>
    <name evidence="2 3 4 5" type="primary">LOC124811014</name>
</gene>
<evidence type="ECO:0000313" key="4">
    <source>
        <dbReference type="RefSeq" id="XP_065660594.1"/>
    </source>
</evidence>
<keyword evidence="1" id="KW-1185">Reference proteome</keyword>
<dbReference type="RefSeq" id="XP_065660592.1">
    <property type="nucleotide sequence ID" value="XM_065804520.1"/>
</dbReference>
<name>A0ABM4CFU5_HYDVU</name>
<dbReference type="RefSeq" id="XP_065660595.1">
    <property type="nucleotide sequence ID" value="XM_065804523.1"/>
</dbReference>
<evidence type="ECO:0000313" key="3">
    <source>
        <dbReference type="RefSeq" id="XP_065660593.1"/>
    </source>
</evidence>
<evidence type="ECO:0000313" key="5">
    <source>
        <dbReference type="RefSeq" id="XP_065660595.1"/>
    </source>
</evidence>
<evidence type="ECO:0000313" key="1">
    <source>
        <dbReference type="Proteomes" id="UP001652625"/>
    </source>
</evidence>
<reference evidence="2 3" key="1">
    <citation type="submission" date="2025-05" db="UniProtKB">
        <authorList>
            <consortium name="RefSeq"/>
        </authorList>
    </citation>
    <scope>IDENTIFICATION</scope>
</reference>